<name>A0A087UKK2_STEMI</name>
<dbReference type="Proteomes" id="UP000054359">
    <property type="component" value="Unassembled WGS sequence"/>
</dbReference>
<sequence>MAASQYPVHGFLLALQYCLANSKGFLLNLSQTNIDETVQLLQSIFCLCVETMQYMLNVMKGNDEKENCPSFLDIGHALEKVILAKCTTLHEDDSAFTETKG</sequence>
<accession>A0A087UKK2</accession>
<reference evidence="1 2" key="1">
    <citation type="submission" date="2013-11" db="EMBL/GenBank/DDBJ databases">
        <title>Genome sequencing of Stegodyphus mimosarum.</title>
        <authorList>
            <person name="Bechsgaard J."/>
        </authorList>
    </citation>
    <scope>NUCLEOTIDE SEQUENCE [LARGE SCALE GENOMIC DNA]</scope>
</reference>
<dbReference type="AlphaFoldDB" id="A0A087UKK2"/>
<dbReference type="OrthoDB" id="73997at2759"/>
<dbReference type="EMBL" id="KK120266">
    <property type="protein sequence ID" value="KFM77891.1"/>
    <property type="molecule type" value="Genomic_DNA"/>
</dbReference>
<gene>
    <name evidence="1" type="ORF">X975_09675</name>
</gene>
<protein>
    <submittedName>
        <fullName evidence="1">Uncharacterized protein</fullName>
    </submittedName>
</protein>
<evidence type="ECO:0000313" key="2">
    <source>
        <dbReference type="Proteomes" id="UP000054359"/>
    </source>
</evidence>
<organism evidence="1 2">
    <name type="scientific">Stegodyphus mimosarum</name>
    <name type="common">African social velvet spider</name>
    <dbReference type="NCBI Taxonomy" id="407821"/>
    <lineage>
        <taxon>Eukaryota</taxon>
        <taxon>Metazoa</taxon>
        <taxon>Ecdysozoa</taxon>
        <taxon>Arthropoda</taxon>
        <taxon>Chelicerata</taxon>
        <taxon>Arachnida</taxon>
        <taxon>Araneae</taxon>
        <taxon>Araneomorphae</taxon>
        <taxon>Entelegynae</taxon>
        <taxon>Eresoidea</taxon>
        <taxon>Eresidae</taxon>
        <taxon>Stegodyphus</taxon>
    </lineage>
</organism>
<proteinExistence type="predicted"/>
<evidence type="ECO:0000313" key="1">
    <source>
        <dbReference type="EMBL" id="KFM77891.1"/>
    </source>
</evidence>
<feature type="non-terminal residue" evidence="1">
    <location>
        <position position="101"/>
    </location>
</feature>
<keyword evidence="2" id="KW-1185">Reference proteome</keyword>